<dbReference type="EMBL" id="JALXSQ010000072">
    <property type="protein sequence ID" value="MCT2043672.1"/>
    <property type="molecule type" value="Genomic_DNA"/>
</dbReference>
<protein>
    <submittedName>
        <fullName evidence="4">GNAT family N-acetyltransferase</fullName>
    </submittedName>
</protein>
<evidence type="ECO:0000313" key="4">
    <source>
        <dbReference type="EMBL" id="MCT2043672.1"/>
    </source>
</evidence>
<accession>A0ABT2HZC0</accession>
<proteinExistence type="predicted"/>
<dbReference type="Gene3D" id="3.40.630.30">
    <property type="match status" value="1"/>
</dbReference>
<name>A0ABT2HZC0_9MICO</name>
<sequence length="156" mass="17713">MTNATSIRHIAASDRTEWERLYAGYCDFSGAAPDEAARDRLFSWFLDEDASMRCLVAEGEDGGLLGFANYTPYRRTVTATIGIYLDDLYVSPEARGSGVADAIFHALRDIALENGWTLIRWITQDDNYRARSKYDRLATRTHWITYDMDPNAPIDD</sequence>
<dbReference type="PROSITE" id="PS51186">
    <property type="entry name" value="GNAT"/>
    <property type="match status" value="1"/>
</dbReference>
<dbReference type="RefSeq" id="WP_260104752.1">
    <property type="nucleotide sequence ID" value="NZ_JALXSQ010000072.1"/>
</dbReference>
<dbReference type="PANTHER" id="PTHR10545:SF42">
    <property type="entry name" value="ACETYLTRANSFERASE"/>
    <property type="match status" value="1"/>
</dbReference>
<dbReference type="Proteomes" id="UP001525379">
    <property type="component" value="Unassembled WGS sequence"/>
</dbReference>
<evidence type="ECO:0000313" key="5">
    <source>
        <dbReference type="Proteomes" id="UP001525379"/>
    </source>
</evidence>
<evidence type="ECO:0000259" key="3">
    <source>
        <dbReference type="PROSITE" id="PS51186"/>
    </source>
</evidence>
<gene>
    <name evidence="4" type="ORF">M3D15_10115</name>
</gene>
<dbReference type="InterPro" id="IPR016181">
    <property type="entry name" value="Acyl_CoA_acyltransferase"/>
</dbReference>
<keyword evidence="5" id="KW-1185">Reference proteome</keyword>
<keyword evidence="1" id="KW-0808">Transferase</keyword>
<reference evidence="4 5" key="1">
    <citation type="submission" date="2022-04" db="EMBL/GenBank/DDBJ databases">
        <title>Human microbiome associated bacterial genomes.</title>
        <authorList>
            <person name="Sandstrom S."/>
            <person name="Salamzade R."/>
            <person name="Kalan L.R."/>
        </authorList>
    </citation>
    <scope>NUCLEOTIDE SEQUENCE [LARGE SCALE GENOMIC DNA]</scope>
    <source>
        <strain evidence="5">p3-SID1799</strain>
    </source>
</reference>
<dbReference type="SUPFAM" id="SSF55729">
    <property type="entry name" value="Acyl-CoA N-acyltransferases (Nat)"/>
    <property type="match status" value="1"/>
</dbReference>
<evidence type="ECO:0000256" key="2">
    <source>
        <dbReference type="ARBA" id="ARBA00023315"/>
    </source>
</evidence>
<feature type="domain" description="N-acetyltransferase" evidence="3">
    <location>
        <begin position="5"/>
        <end position="153"/>
    </location>
</feature>
<comment type="caution">
    <text evidence="4">The sequence shown here is derived from an EMBL/GenBank/DDBJ whole genome shotgun (WGS) entry which is preliminary data.</text>
</comment>
<dbReference type="InterPro" id="IPR000182">
    <property type="entry name" value="GNAT_dom"/>
</dbReference>
<dbReference type="PANTHER" id="PTHR10545">
    <property type="entry name" value="DIAMINE N-ACETYLTRANSFERASE"/>
    <property type="match status" value="1"/>
</dbReference>
<evidence type="ECO:0000256" key="1">
    <source>
        <dbReference type="ARBA" id="ARBA00022679"/>
    </source>
</evidence>
<dbReference type="InterPro" id="IPR051016">
    <property type="entry name" value="Diverse_Substrate_AcTransf"/>
</dbReference>
<dbReference type="Pfam" id="PF00583">
    <property type="entry name" value="Acetyltransf_1"/>
    <property type="match status" value="1"/>
</dbReference>
<organism evidence="4 5">
    <name type="scientific">Pseudoclavibacter albus</name>
    <dbReference type="NCBI Taxonomy" id="272241"/>
    <lineage>
        <taxon>Bacteria</taxon>
        <taxon>Bacillati</taxon>
        <taxon>Actinomycetota</taxon>
        <taxon>Actinomycetes</taxon>
        <taxon>Micrococcales</taxon>
        <taxon>Microbacteriaceae</taxon>
        <taxon>Pseudoclavibacter</taxon>
    </lineage>
</organism>
<keyword evidence="2" id="KW-0012">Acyltransferase</keyword>
<dbReference type="CDD" id="cd04301">
    <property type="entry name" value="NAT_SF"/>
    <property type="match status" value="1"/>
</dbReference>